<dbReference type="CDD" id="cd22345">
    <property type="entry name" value="PDDEXK_nuclease"/>
    <property type="match status" value="1"/>
</dbReference>
<name>A0A1F4UQB5_UNCKA</name>
<organism evidence="2 3">
    <name type="scientific">candidate division WWE3 bacterium RIFCSPHIGHO2_01_FULL_35_17</name>
    <dbReference type="NCBI Taxonomy" id="1802614"/>
    <lineage>
        <taxon>Bacteria</taxon>
        <taxon>Katanobacteria</taxon>
    </lineage>
</organism>
<comment type="caution">
    <text evidence="2">The sequence shown here is derived from an EMBL/GenBank/DDBJ whole genome shotgun (WGS) entry which is preliminary data.</text>
</comment>
<feature type="domain" description="Type II restriction endonuclease EcoO109IR" evidence="1">
    <location>
        <begin position="10"/>
        <end position="213"/>
    </location>
</feature>
<accession>A0A1F4UQB5</accession>
<protein>
    <recommendedName>
        <fullName evidence="1">Type II restriction endonuclease EcoO109IR domain-containing protein</fullName>
    </recommendedName>
</protein>
<dbReference type="AlphaFoldDB" id="A0A1F4UQB5"/>
<proteinExistence type="predicted"/>
<evidence type="ECO:0000313" key="3">
    <source>
        <dbReference type="Proteomes" id="UP000176444"/>
    </source>
</evidence>
<evidence type="ECO:0000313" key="2">
    <source>
        <dbReference type="EMBL" id="OGC47109.1"/>
    </source>
</evidence>
<evidence type="ECO:0000259" key="1">
    <source>
        <dbReference type="Pfam" id="PF14511"/>
    </source>
</evidence>
<dbReference type="InterPro" id="IPR011335">
    <property type="entry name" value="Restrct_endonuc-II-like"/>
</dbReference>
<dbReference type="InterPro" id="IPR032793">
    <property type="entry name" value="RE_EcoO109IR"/>
</dbReference>
<dbReference type="EMBL" id="MEUX01000022">
    <property type="protein sequence ID" value="OGC47109.1"/>
    <property type="molecule type" value="Genomic_DNA"/>
</dbReference>
<dbReference type="Pfam" id="PF14511">
    <property type="entry name" value="RE_EcoO109I"/>
    <property type="match status" value="1"/>
</dbReference>
<gene>
    <name evidence="2" type="ORF">A2713_01970</name>
</gene>
<dbReference type="SUPFAM" id="SSF52980">
    <property type="entry name" value="Restriction endonuclease-like"/>
    <property type="match status" value="1"/>
</dbReference>
<reference evidence="2 3" key="1">
    <citation type="journal article" date="2016" name="Nat. Commun.">
        <title>Thousands of microbial genomes shed light on interconnected biogeochemical processes in an aquifer system.</title>
        <authorList>
            <person name="Anantharaman K."/>
            <person name="Brown C.T."/>
            <person name="Hug L.A."/>
            <person name="Sharon I."/>
            <person name="Castelle C.J."/>
            <person name="Probst A.J."/>
            <person name="Thomas B.C."/>
            <person name="Singh A."/>
            <person name="Wilkins M.J."/>
            <person name="Karaoz U."/>
            <person name="Brodie E.L."/>
            <person name="Williams K.H."/>
            <person name="Hubbard S.S."/>
            <person name="Banfield J.F."/>
        </authorList>
    </citation>
    <scope>NUCLEOTIDE SEQUENCE [LARGE SCALE GENOMIC DNA]</scope>
</reference>
<dbReference type="Proteomes" id="UP000176444">
    <property type="component" value="Unassembled WGS sequence"/>
</dbReference>
<sequence>MRKLNHNQLNKFIVSDVIRPFYQKRLLKLKKIKLNYLIKRKNPYLFKAKNIQTAGDFARYLLDAFLSSQEETIFGDLLESLAVHICKQVFDGEKAEQIKFRSVDLIFKRDNKFYIVSIKSGPNWGNSDQINTMKRNFKKAKEILKKEGEKLRIISVNGCMYGKDNKPFKKDRKDYKKNYYKLCGQQFWELISVDNKLYKKIIKPLDKEVKKRDEIFQDLYVKKLNEMTKDLIELFYANNNLNWNKIIDYVSKKETKK</sequence>